<evidence type="ECO:0000313" key="5">
    <source>
        <dbReference type="EMBL" id="KAF5825899.1"/>
    </source>
</evidence>
<evidence type="ECO:0000313" key="6">
    <source>
        <dbReference type="Proteomes" id="UP000815325"/>
    </source>
</evidence>
<dbReference type="InterPro" id="IPR023296">
    <property type="entry name" value="Glyco_hydro_beta-prop_sf"/>
</dbReference>
<comment type="similarity">
    <text evidence="1">Belongs to the glycosyl hydrolase 32 family.</text>
</comment>
<dbReference type="PANTHER" id="PTHR31953">
    <property type="entry name" value="BETA-FRUCTOFURANOSIDASE, INSOLUBLE ISOENZYME CWINV1-RELATED"/>
    <property type="match status" value="1"/>
</dbReference>
<keyword evidence="3" id="KW-0326">Glycosidase</keyword>
<feature type="domain" description="Glycosyl hydrolase family 32 N-terminal" evidence="4">
    <location>
        <begin position="2"/>
        <end position="60"/>
    </location>
</feature>
<organism evidence="5 6">
    <name type="scientific">Dunaliella salina</name>
    <name type="common">Green alga</name>
    <name type="synonym">Protococcus salinus</name>
    <dbReference type="NCBI Taxonomy" id="3046"/>
    <lineage>
        <taxon>Eukaryota</taxon>
        <taxon>Viridiplantae</taxon>
        <taxon>Chlorophyta</taxon>
        <taxon>core chlorophytes</taxon>
        <taxon>Chlorophyceae</taxon>
        <taxon>CS clade</taxon>
        <taxon>Chlamydomonadales</taxon>
        <taxon>Dunaliellaceae</taxon>
        <taxon>Dunaliella</taxon>
    </lineage>
</organism>
<gene>
    <name evidence="5" type="ORF">DUNSADRAFT_6069</name>
</gene>
<protein>
    <recommendedName>
        <fullName evidence="4">Glycosyl hydrolase family 32 N-terminal domain-containing protein</fullName>
    </recommendedName>
</protein>
<proteinExistence type="inferred from homology"/>
<dbReference type="Pfam" id="PF00251">
    <property type="entry name" value="Glyco_hydro_32N"/>
    <property type="match status" value="1"/>
</dbReference>
<dbReference type="SUPFAM" id="SSF75005">
    <property type="entry name" value="Arabinanase/levansucrase/invertase"/>
    <property type="match status" value="1"/>
</dbReference>
<keyword evidence="6" id="KW-1185">Reference proteome</keyword>
<dbReference type="Gene3D" id="2.115.10.20">
    <property type="entry name" value="Glycosyl hydrolase domain, family 43"/>
    <property type="match status" value="1"/>
</dbReference>
<evidence type="ECO:0000256" key="2">
    <source>
        <dbReference type="ARBA" id="ARBA00022801"/>
    </source>
</evidence>
<evidence type="ECO:0000256" key="3">
    <source>
        <dbReference type="ARBA" id="ARBA00023295"/>
    </source>
</evidence>
<reference evidence="5" key="1">
    <citation type="submission" date="2017-08" db="EMBL/GenBank/DDBJ databases">
        <authorList>
            <person name="Polle J.E."/>
            <person name="Barry K."/>
            <person name="Cushman J."/>
            <person name="Schmutz J."/>
            <person name="Tran D."/>
            <person name="Hathwaick L.T."/>
            <person name="Yim W.C."/>
            <person name="Jenkins J."/>
            <person name="Mckie-Krisberg Z.M."/>
            <person name="Prochnik S."/>
            <person name="Lindquist E."/>
            <person name="Dockter R.B."/>
            <person name="Adam C."/>
            <person name="Molina H."/>
            <person name="Bunkerborg J."/>
            <person name="Jin E."/>
            <person name="Buchheim M."/>
            <person name="Magnuson J."/>
        </authorList>
    </citation>
    <scope>NUCLEOTIDE SEQUENCE</scope>
    <source>
        <strain evidence="5">CCAP 19/18</strain>
    </source>
</reference>
<accession>A0ABQ7FTZ8</accession>
<comment type="caution">
    <text evidence="5">The sequence shown here is derived from an EMBL/GenBank/DDBJ whole genome shotgun (WGS) entry which is preliminary data.</text>
</comment>
<dbReference type="InterPro" id="IPR013148">
    <property type="entry name" value="Glyco_hydro_32_N"/>
</dbReference>
<feature type="non-terminal residue" evidence="5">
    <location>
        <position position="1"/>
    </location>
</feature>
<evidence type="ECO:0000256" key="1">
    <source>
        <dbReference type="ARBA" id="ARBA00009902"/>
    </source>
</evidence>
<name>A0ABQ7FTZ8_DUNSA</name>
<dbReference type="Proteomes" id="UP000815325">
    <property type="component" value="Unassembled WGS sequence"/>
</dbReference>
<evidence type="ECO:0000259" key="4">
    <source>
        <dbReference type="Pfam" id="PF00251"/>
    </source>
</evidence>
<keyword evidence="2" id="KW-0378">Hydrolase</keyword>
<dbReference type="InterPro" id="IPR050551">
    <property type="entry name" value="Fructan_Metab_Enzymes"/>
</dbReference>
<sequence length="81" mass="9333">GLHWEHCVSEDLINWVRLPPAIMPTPGWLDADGCFTGNIRVDPKTGTPTLFYTGEIQELEGRFDHRRHRFLNTFEVPCKPV</sequence>
<dbReference type="EMBL" id="MU071726">
    <property type="protein sequence ID" value="KAF5825899.1"/>
    <property type="molecule type" value="Genomic_DNA"/>
</dbReference>